<dbReference type="Pfam" id="PF05380">
    <property type="entry name" value="Peptidase_A17"/>
    <property type="match status" value="2"/>
</dbReference>
<dbReference type="PANTHER" id="PTHR47331">
    <property type="entry name" value="PHD-TYPE DOMAIN-CONTAINING PROTEIN"/>
    <property type="match status" value="1"/>
</dbReference>
<dbReference type="RefSeq" id="XP_006813950.1">
    <property type="nucleotide sequence ID" value="XM_006813887.1"/>
</dbReference>
<name>A0ABM0M1Q9_SACKO</name>
<gene>
    <name evidence="3" type="primary">LOC102806813</name>
</gene>
<feature type="region of interest" description="Disordered" evidence="1">
    <location>
        <begin position="180"/>
        <end position="219"/>
    </location>
</feature>
<sequence>MQWNVENDELGFQDGIKESSSTRRGVLRMVSSVHDPLGLAAPAVLPAKIILQNLSRDKLDWEEEISNKQYASESGYGTVTYIRMVNQKNEVNCALLSGKARVLPLKTITIPHMELTAATVSICINRLLKRELDLPITESYYWTDSQTVLRYINNKTARFHAFVANRISVIHKGSEPRQWSYVSTNDNPADKCSRGQPIEEQAMAQRPRVLTENKAGMAK</sequence>
<organism evidence="2 3">
    <name type="scientific">Saccoglossus kowalevskii</name>
    <name type="common">Acorn worm</name>
    <dbReference type="NCBI Taxonomy" id="10224"/>
    <lineage>
        <taxon>Eukaryota</taxon>
        <taxon>Metazoa</taxon>
        <taxon>Hemichordata</taxon>
        <taxon>Enteropneusta</taxon>
        <taxon>Harrimaniidae</taxon>
        <taxon>Saccoglossus</taxon>
    </lineage>
</organism>
<evidence type="ECO:0000313" key="3">
    <source>
        <dbReference type="RefSeq" id="XP_006813950.1"/>
    </source>
</evidence>
<dbReference type="GeneID" id="102806813"/>
<evidence type="ECO:0000313" key="2">
    <source>
        <dbReference type="Proteomes" id="UP000694865"/>
    </source>
</evidence>
<dbReference type="Proteomes" id="UP000694865">
    <property type="component" value="Unplaced"/>
</dbReference>
<proteinExistence type="predicted"/>
<protein>
    <submittedName>
        <fullName evidence="3">Uncharacterized protein LOC102806813</fullName>
    </submittedName>
</protein>
<reference evidence="3" key="1">
    <citation type="submission" date="2025-08" db="UniProtKB">
        <authorList>
            <consortium name="RefSeq"/>
        </authorList>
    </citation>
    <scope>IDENTIFICATION</scope>
    <source>
        <tissue evidence="3">Testes</tissue>
    </source>
</reference>
<accession>A0ABM0M1Q9</accession>
<keyword evidence="2" id="KW-1185">Reference proteome</keyword>
<dbReference type="InterPro" id="IPR008042">
    <property type="entry name" value="Retrotrans_Pao"/>
</dbReference>
<evidence type="ECO:0000256" key="1">
    <source>
        <dbReference type="SAM" id="MobiDB-lite"/>
    </source>
</evidence>
<dbReference type="PANTHER" id="PTHR47331:SF1">
    <property type="entry name" value="GAG-LIKE PROTEIN"/>
    <property type="match status" value="1"/>
</dbReference>